<name>A0A2U8E4W9_9BACT</name>
<feature type="compositionally biased region" description="Pro residues" evidence="1">
    <location>
        <begin position="106"/>
        <end position="115"/>
    </location>
</feature>
<evidence type="ECO:0000256" key="2">
    <source>
        <dbReference type="SAM" id="SignalP"/>
    </source>
</evidence>
<feature type="region of interest" description="Disordered" evidence="1">
    <location>
        <begin position="106"/>
        <end position="137"/>
    </location>
</feature>
<organism evidence="3 4">
    <name type="scientific">Ereboglobus luteus</name>
    <dbReference type="NCBI Taxonomy" id="1796921"/>
    <lineage>
        <taxon>Bacteria</taxon>
        <taxon>Pseudomonadati</taxon>
        <taxon>Verrucomicrobiota</taxon>
        <taxon>Opitutia</taxon>
        <taxon>Opitutales</taxon>
        <taxon>Opitutaceae</taxon>
        <taxon>Ereboglobus</taxon>
    </lineage>
</organism>
<evidence type="ECO:0000313" key="4">
    <source>
        <dbReference type="Proteomes" id="UP000244896"/>
    </source>
</evidence>
<dbReference type="RefSeq" id="WP_108825375.1">
    <property type="nucleotide sequence ID" value="NZ_CP023004.1"/>
</dbReference>
<dbReference type="KEGG" id="elut:CKA38_10195"/>
<proteinExistence type="predicted"/>
<keyword evidence="2" id="KW-0732">Signal</keyword>
<keyword evidence="4" id="KW-1185">Reference proteome</keyword>
<feature type="signal peptide" evidence="2">
    <location>
        <begin position="1"/>
        <end position="21"/>
    </location>
</feature>
<evidence type="ECO:0008006" key="5">
    <source>
        <dbReference type="Google" id="ProtNLM"/>
    </source>
</evidence>
<gene>
    <name evidence="3" type="ORF">CKA38_10195</name>
</gene>
<dbReference type="AlphaFoldDB" id="A0A2U8E4W9"/>
<dbReference type="EMBL" id="CP023004">
    <property type="protein sequence ID" value="AWI09562.1"/>
    <property type="molecule type" value="Genomic_DNA"/>
</dbReference>
<protein>
    <recommendedName>
        <fullName evidence="5">Cobalt transporter</fullName>
    </recommendedName>
</protein>
<dbReference type="Proteomes" id="UP000244896">
    <property type="component" value="Chromosome"/>
</dbReference>
<evidence type="ECO:0000313" key="3">
    <source>
        <dbReference type="EMBL" id="AWI09562.1"/>
    </source>
</evidence>
<accession>A0A2U8E4W9</accession>
<feature type="chain" id="PRO_5015869277" description="Cobalt transporter" evidence="2">
    <location>
        <begin position="22"/>
        <end position="137"/>
    </location>
</feature>
<evidence type="ECO:0000256" key="1">
    <source>
        <dbReference type="SAM" id="MobiDB-lite"/>
    </source>
</evidence>
<sequence>MRPLVQCIALFMAAIWLPATQHCMLDAIGLIEAHVIDHDHQTGCDHHTDTTQHAHDTCVLVEFSSWFDTAEHLNAPEPSALNACACLIETLSASLIALCVFERPPPSFPSDPPDWLPSRHFTERTAPVSRAPAASLA</sequence>
<dbReference type="OrthoDB" id="196830at2"/>
<reference evidence="3 4" key="1">
    <citation type="journal article" date="2018" name="Syst. Appl. Microbiol.">
        <title>Ereboglobus luteus gen. nov. sp. nov. from cockroach guts, and new insights into the oxygen relationship of the genera Opitutus and Didymococcus (Verrucomicrobia: Opitutaceae).</title>
        <authorList>
            <person name="Tegtmeier D."/>
            <person name="Belitz A."/>
            <person name="Radek R."/>
            <person name="Heimerl T."/>
            <person name="Brune A."/>
        </authorList>
    </citation>
    <scope>NUCLEOTIDE SEQUENCE [LARGE SCALE GENOMIC DNA]</scope>
    <source>
        <strain evidence="3 4">Ho45</strain>
    </source>
</reference>